<dbReference type="AlphaFoldDB" id="A0AAE0NDH7"/>
<dbReference type="EMBL" id="JAULSN010000002">
    <property type="protein sequence ID" value="KAK3378944.1"/>
    <property type="molecule type" value="Genomic_DNA"/>
</dbReference>
<sequence>MACAQSCRGRDSPQSSGHSSSGRTFHTAAQGQQSREPGRVSLHAQQHPGRNPKPDSFLFFSKPRAALVGGTTPGGDRGVLASTQAQHLTIKEEDNLFRRSHDLEHFRIEEAAIGSGDKCGATFVDREFLGWLEHWIGRDAYQKIPPSATRHGSNMMKAFEFAKCNFSGDDDDMEILLPAECGIYTDSNLNIKQHVLTLKKEQMELVFDPCVNRTLELIDGQVDSVMKTSSRKPKMVFVVGGFGSNPYLYSKIEEYCSQRSIAARFPPHPWSAAARAAVCRGLEIGTDDLHHVIVVRLARQHYGTPVANIFQPGVHDPEDMFINRFTGLEMARGQMSWLSEKGERLPDANPKKISIDLATQFEPGDDCLVPGELVGCYDDEPPARLAEPAARFICRVQGDFNDVPLSTFPKSMSPVTGREYYEIDFKLEATFRADDIEWRLMYRGKEYGKTTVTYDQ</sequence>
<reference evidence="2" key="2">
    <citation type="submission" date="2023-06" db="EMBL/GenBank/DDBJ databases">
        <authorList>
            <consortium name="Lawrence Berkeley National Laboratory"/>
            <person name="Haridas S."/>
            <person name="Hensen N."/>
            <person name="Bonometti L."/>
            <person name="Westerberg I."/>
            <person name="Brannstrom I.O."/>
            <person name="Guillou S."/>
            <person name="Cros-Aarteil S."/>
            <person name="Calhoun S."/>
            <person name="Kuo A."/>
            <person name="Mondo S."/>
            <person name="Pangilinan J."/>
            <person name="Riley R."/>
            <person name="Labutti K."/>
            <person name="Andreopoulos B."/>
            <person name="Lipzen A."/>
            <person name="Chen C."/>
            <person name="Yanf M."/>
            <person name="Daum C."/>
            <person name="Ng V."/>
            <person name="Clum A."/>
            <person name="Steindorff A."/>
            <person name="Ohm R."/>
            <person name="Martin F."/>
            <person name="Silar P."/>
            <person name="Natvig D."/>
            <person name="Lalanne C."/>
            <person name="Gautier V."/>
            <person name="Ament-Velasquez S.L."/>
            <person name="Kruys A."/>
            <person name="Hutchinson M.I."/>
            <person name="Powell A.J."/>
            <person name="Barry K."/>
            <person name="Miller A.N."/>
            <person name="Grigoriev I.V."/>
            <person name="Debuchy R."/>
            <person name="Gladieux P."/>
            <person name="Thoren M.H."/>
            <person name="Johannesson H."/>
        </authorList>
    </citation>
    <scope>NUCLEOTIDE SEQUENCE</scope>
    <source>
        <strain evidence="2">CBS 958.72</strain>
    </source>
</reference>
<evidence type="ECO:0000256" key="1">
    <source>
        <dbReference type="SAM" id="MobiDB-lite"/>
    </source>
</evidence>
<evidence type="ECO:0000313" key="2">
    <source>
        <dbReference type="EMBL" id="KAK3378944.1"/>
    </source>
</evidence>
<reference evidence="2" key="1">
    <citation type="journal article" date="2023" name="Mol. Phylogenet. Evol.">
        <title>Genome-scale phylogeny and comparative genomics of the fungal order Sordariales.</title>
        <authorList>
            <person name="Hensen N."/>
            <person name="Bonometti L."/>
            <person name="Westerberg I."/>
            <person name="Brannstrom I.O."/>
            <person name="Guillou S."/>
            <person name="Cros-Aarteil S."/>
            <person name="Calhoun S."/>
            <person name="Haridas S."/>
            <person name="Kuo A."/>
            <person name="Mondo S."/>
            <person name="Pangilinan J."/>
            <person name="Riley R."/>
            <person name="LaButti K."/>
            <person name="Andreopoulos B."/>
            <person name="Lipzen A."/>
            <person name="Chen C."/>
            <person name="Yan M."/>
            <person name="Daum C."/>
            <person name="Ng V."/>
            <person name="Clum A."/>
            <person name="Steindorff A."/>
            <person name="Ohm R.A."/>
            <person name="Martin F."/>
            <person name="Silar P."/>
            <person name="Natvig D.O."/>
            <person name="Lalanne C."/>
            <person name="Gautier V."/>
            <person name="Ament-Velasquez S.L."/>
            <person name="Kruys A."/>
            <person name="Hutchinson M.I."/>
            <person name="Powell A.J."/>
            <person name="Barry K."/>
            <person name="Miller A.N."/>
            <person name="Grigoriev I.V."/>
            <person name="Debuchy R."/>
            <person name="Gladieux P."/>
            <person name="Hiltunen Thoren M."/>
            <person name="Johannesson H."/>
        </authorList>
    </citation>
    <scope>NUCLEOTIDE SEQUENCE</scope>
    <source>
        <strain evidence="2">CBS 958.72</strain>
    </source>
</reference>
<comment type="caution">
    <text evidence="2">The sequence shown here is derived from an EMBL/GenBank/DDBJ whole genome shotgun (WGS) entry which is preliminary data.</text>
</comment>
<evidence type="ECO:0000313" key="3">
    <source>
        <dbReference type="Proteomes" id="UP001287356"/>
    </source>
</evidence>
<dbReference type="CDD" id="cd10170">
    <property type="entry name" value="ASKHA_NBD_HSP70"/>
    <property type="match status" value="1"/>
</dbReference>
<dbReference type="SUPFAM" id="SSF53067">
    <property type="entry name" value="Actin-like ATPase domain"/>
    <property type="match status" value="1"/>
</dbReference>
<dbReference type="PANTHER" id="PTHR14187">
    <property type="entry name" value="ALPHA KINASE/ELONGATION FACTOR 2 KINASE"/>
    <property type="match status" value="1"/>
</dbReference>
<dbReference type="PANTHER" id="PTHR14187:SF82">
    <property type="entry name" value="FAMILY CHAPERONE, PUTATIVE (AFU_ORTHOLOGUE AFUA_7G08575)-RELATED"/>
    <property type="match status" value="1"/>
</dbReference>
<name>A0AAE0NDH7_9PEZI</name>
<feature type="compositionally biased region" description="Polar residues" evidence="1">
    <location>
        <begin position="22"/>
        <end position="35"/>
    </location>
</feature>
<dbReference type="InterPro" id="IPR043129">
    <property type="entry name" value="ATPase_NBD"/>
</dbReference>
<keyword evidence="3" id="KW-1185">Reference proteome</keyword>
<feature type="compositionally biased region" description="Low complexity" evidence="1">
    <location>
        <begin position="12"/>
        <end position="21"/>
    </location>
</feature>
<accession>A0AAE0NDH7</accession>
<feature type="region of interest" description="Disordered" evidence="1">
    <location>
        <begin position="1"/>
        <end position="55"/>
    </location>
</feature>
<dbReference type="Proteomes" id="UP001287356">
    <property type="component" value="Unassembled WGS sequence"/>
</dbReference>
<protein>
    <submittedName>
        <fullName evidence="2">Uncharacterized protein</fullName>
    </submittedName>
</protein>
<gene>
    <name evidence="2" type="ORF">B0T24DRAFT_663235</name>
</gene>
<proteinExistence type="predicted"/>
<organism evidence="2 3">
    <name type="scientific">Lasiosphaeria ovina</name>
    <dbReference type="NCBI Taxonomy" id="92902"/>
    <lineage>
        <taxon>Eukaryota</taxon>
        <taxon>Fungi</taxon>
        <taxon>Dikarya</taxon>
        <taxon>Ascomycota</taxon>
        <taxon>Pezizomycotina</taxon>
        <taxon>Sordariomycetes</taxon>
        <taxon>Sordariomycetidae</taxon>
        <taxon>Sordariales</taxon>
        <taxon>Lasiosphaeriaceae</taxon>
        <taxon>Lasiosphaeria</taxon>
    </lineage>
</organism>